<dbReference type="GO" id="GO:0005576">
    <property type="term" value="C:extracellular region"/>
    <property type="evidence" value="ECO:0007669"/>
    <property type="project" value="UniProtKB-SubCell"/>
</dbReference>
<evidence type="ECO:0000256" key="7">
    <source>
        <dbReference type="ARBA" id="ARBA00023002"/>
    </source>
</evidence>
<evidence type="ECO:0000256" key="9">
    <source>
        <dbReference type="ARBA" id="ARBA00023033"/>
    </source>
</evidence>
<keyword evidence="4" id="KW-0479">Metal-binding</keyword>
<comment type="cofactor">
    <cofactor evidence="1">
        <name>Cu(2+)</name>
        <dbReference type="ChEBI" id="CHEBI:29036"/>
    </cofactor>
</comment>
<evidence type="ECO:0000256" key="5">
    <source>
        <dbReference type="ARBA" id="ARBA00022729"/>
    </source>
</evidence>
<reference evidence="17 18" key="1">
    <citation type="journal article" date="2019" name="Mol. Biol. Evol.">
        <title>Blast fungal genomes show frequent chromosomal changes, gene gains and losses, and effector gene turnover.</title>
        <authorList>
            <person name="Gomez Luciano L.B."/>
            <person name="Jason Tsai I."/>
            <person name="Chuma I."/>
            <person name="Tosa Y."/>
            <person name="Chen Y.H."/>
            <person name="Li J.Y."/>
            <person name="Li M.Y."/>
            <person name="Jade Lu M.Y."/>
            <person name="Nakayashiki H."/>
            <person name="Li W.H."/>
        </authorList>
    </citation>
    <scope>NUCLEOTIDE SEQUENCE [LARGE SCALE GENOMIC DNA]</scope>
    <source>
        <strain evidence="17">MZ5-1-6</strain>
    </source>
</reference>
<evidence type="ECO:0000259" key="16">
    <source>
        <dbReference type="Pfam" id="PF03443"/>
    </source>
</evidence>
<dbReference type="Gene3D" id="2.70.50.70">
    <property type="match status" value="1"/>
</dbReference>
<evidence type="ECO:0000256" key="8">
    <source>
        <dbReference type="ARBA" id="ARBA00023008"/>
    </source>
</evidence>
<organism evidence="17 18">
    <name type="scientific">Pyricularia oryzae</name>
    <name type="common">Rice blast fungus</name>
    <name type="synonym">Magnaporthe oryzae</name>
    <dbReference type="NCBI Taxonomy" id="318829"/>
    <lineage>
        <taxon>Eukaryota</taxon>
        <taxon>Fungi</taxon>
        <taxon>Dikarya</taxon>
        <taxon>Ascomycota</taxon>
        <taxon>Pezizomycotina</taxon>
        <taxon>Sordariomycetes</taxon>
        <taxon>Sordariomycetidae</taxon>
        <taxon>Magnaporthales</taxon>
        <taxon>Pyriculariaceae</taxon>
        <taxon>Pyricularia</taxon>
    </lineage>
</organism>
<keyword evidence="5" id="KW-0732">Signal</keyword>
<keyword evidence="12" id="KW-0624">Polysaccharide degradation</keyword>
<keyword evidence="7" id="KW-0560">Oxidoreductase</keyword>
<comment type="subcellular location">
    <subcellularLocation>
        <location evidence="2">Secreted</location>
    </subcellularLocation>
</comment>
<keyword evidence="10" id="KW-1015">Disulfide bond</keyword>
<proteinExistence type="inferred from homology"/>
<dbReference type="InterPro" id="IPR049892">
    <property type="entry name" value="AA9"/>
</dbReference>
<evidence type="ECO:0000256" key="6">
    <source>
        <dbReference type="ARBA" id="ARBA00023001"/>
    </source>
</evidence>
<evidence type="ECO:0000313" key="18">
    <source>
        <dbReference type="Proteomes" id="UP000294847"/>
    </source>
</evidence>
<comment type="similarity">
    <text evidence="13">Belongs to the polysaccharide monooxygenase AA9 family.</text>
</comment>
<feature type="domain" description="Auxiliary Activity family 9 catalytic" evidence="16">
    <location>
        <begin position="18"/>
        <end position="224"/>
    </location>
</feature>
<evidence type="ECO:0000256" key="2">
    <source>
        <dbReference type="ARBA" id="ARBA00004613"/>
    </source>
</evidence>
<dbReference type="InterPro" id="IPR005103">
    <property type="entry name" value="AA9_LPMO"/>
</dbReference>
<dbReference type="GO" id="GO:0030245">
    <property type="term" value="P:cellulose catabolic process"/>
    <property type="evidence" value="ECO:0007669"/>
    <property type="project" value="UniProtKB-KW"/>
</dbReference>
<dbReference type="EMBL" id="CP034205">
    <property type="protein sequence ID" value="QBZ57435.1"/>
    <property type="molecule type" value="Genomic_DNA"/>
</dbReference>
<evidence type="ECO:0000256" key="15">
    <source>
        <dbReference type="ARBA" id="ARBA00047174"/>
    </source>
</evidence>
<keyword evidence="8" id="KW-0186">Copper</keyword>
<evidence type="ECO:0000256" key="1">
    <source>
        <dbReference type="ARBA" id="ARBA00001973"/>
    </source>
</evidence>
<evidence type="ECO:0000256" key="11">
    <source>
        <dbReference type="ARBA" id="ARBA00023277"/>
    </source>
</evidence>
<dbReference type="PANTHER" id="PTHR33353:SF13">
    <property type="entry name" value="ENDOGLUCANASE II"/>
    <property type="match status" value="1"/>
</dbReference>
<dbReference type="EC" id="1.14.99.56" evidence="15"/>
<gene>
    <name evidence="17" type="ORF">PoMZ_02359</name>
</gene>
<dbReference type="GO" id="GO:0004497">
    <property type="term" value="F:monooxygenase activity"/>
    <property type="evidence" value="ECO:0007669"/>
    <property type="project" value="UniProtKB-KW"/>
</dbReference>
<evidence type="ECO:0000256" key="3">
    <source>
        <dbReference type="ARBA" id="ARBA00022525"/>
    </source>
</evidence>
<name>A0A4V1C5S8_PYROR</name>
<evidence type="ECO:0000313" key="17">
    <source>
        <dbReference type="EMBL" id="QBZ57435.1"/>
    </source>
</evidence>
<dbReference type="AlphaFoldDB" id="A0A4V1C5S8"/>
<dbReference type="CDD" id="cd21175">
    <property type="entry name" value="LPMO_AA9"/>
    <property type="match status" value="1"/>
</dbReference>
<evidence type="ECO:0000256" key="14">
    <source>
        <dbReference type="ARBA" id="ARBA00045077"/>
    </source>
</evidence>
<protein>
    <recommendedName>
        <fullName evidence="15">lytic cellulose monooxygenase (C4-dehydrogenating)</fullName>
        <ecNumber evidence="15">1.14.99.56</ecNumber>
    </recommendedName>
</protein>
<keyword evidence="3" id="KW-0964">Secreted</keyword>
<dbReference type="PANTHER" id="PTHR33353">
    <property type="entry name" value="PUTATIVE (AFU_ORTHOLOGUE AFUA_1G12560)-RELATED"/>
    <property type="match status" value="1"/>
</dbReference>
<dbReference type="Proteomes" id="UP000294847">
    <property type="component" value="Chromosome 2"/>
</dbReference>
<keyword evidence="9" id="KW-0503">Monooxygenase</keyword>
<accession>A0A4V1C5S8</accession>
<comment type="catalytic activity">
    <reaction evidence="14">
        <text>[(1-&gt;4)-beta-D-glucosyl]n+m + reduced acceptor + O2 = 4-dehydro-beta-D-glucosyl-[(1-&gt;4)-beta-D-glucosyl]n-1 + [(1-&gt;4)-beta-D-glucosyl]m + acceptor + H2O.</text>
        <dbReference type="EC" id="1.14.99.56"/>
    </reaction>
</comment>
<evidence type="ECO:0000256" key="13">
    <source>
        <dbReference type="ARBA" id="ARBA00044502"/>
    </source>
</evidence>
<keyword evidence="6" id="KW-0136">Cellulose degradation</keyword>
<dbReference type="Pfam" id="PF03443">
    <property type="entry name" value="AA9"/>
    <property type="match status" value="1"/>
</dbReference>
<dbReference type="GO" id="GO:0046872">
    <property type="term" value="F:metal ion binding"/>
    <property type="evidence" value="ECO:0007669"/>
    <property type="project" value="UniProtKB-KW"/>
</dbReference>
<keyword evidence="11" id="KW-0119">Carbohydrate metabolism</keyword>
<evidence type="ECO:0000256" key="10">
    <source>
        <dbReference type="ARBA" id="ARBA00023157"/>
    </source>
</evidence>
<evidence type="ECO:0000256" key="12">
    <source>
        <dbReference type="ARBA" id="ARBA00023326"/>
    </source>
</evidence>
<sequence length="248" mass="25991">MKFSLTTVAACVTAVQSHAIFQKVSVNGKDMGQLTGIRAPSNNNPVMDVNSNSLTCGTPGTTSSAVIDVPSGARVGAYYGHIIGGAQIPNDPDHPIAASHKGPIQVYLAKVDNAASANPNSVNWFKINSVGFDSGSKKWAVDTLIQNQGWHYFNLPSCVAPGQYLMRVELLALHSANRQNQFQFYSSCAQINVSGSGSFSPSQTVKFPGAYTANDRGILVNIYGAGGATDMSGSGGVYYPPGPAVINC</sequence>
<evidence type="ECO:0000256" key="4">
    <source>
        <dbReference type="ARBA" id="ARBA00022723"/>
    </source>
</evidence>